<accession>A0A0L6V084</accession>
<dbReference type="AlphaFoldDB" id="A0A0L6V084"/>
<keyword evidence="2" id="KW-1185">Reference proteome</keyword>
<comment type="caution">
    <text evidence="1">The sequence shown here is derived from an EMBL/GenBank/DDBJ whole genome shotgun (WGS) entry which is preliminary data.</text>
</comment>
<organism evidence="1 2">
    <name type="scientific">Puccinia sorghi</name>
    <dbReference type="NCBI Taxonomy" id="27349"/>
    <lineage>
        <taxon>Eukaryota</taxon>
        <taxon>Fungi</taxon>
        <taxon>Dikarya</taxon>
        <taxon>Basidiomycota</taxon>
        <taxon>Pucciniomycotina</taxon>
        <taxon>Pucciniomycetes</taxon>
        <taxon>Pucciniales</taxon>
        <taxon>Pucciniaceae</taxon>
        <taxon>Puccinia</taxon>
    </lineage>
</organism>
<gene>
    <name evidence="1" type="ORF">VP01_3017g6</name>
</gene>
<dbReference type="Proteomes" id="UP000037035">
    <property type="component" value="Unassembled WGS sequence"/>
</dbReference>
<proteinExistence type="predicted"/>
<sequence length="122" mass="13309">MARPTESALAMGLWQVIKMFVSPLRTPSGAWILGPDGAPGAPLLPVPDQALGPFHISNLFFLQLAPRLQLYQPRLVCFPAVSADINTMVANQLSYFGKFVCMQSDLPQCGRMSLTSFLLNSI</sequence>
<evidence type="ECO:0000313" key="1">
    <source>
        <dbReference type="EMBL" id="KNZ54181.1"/>
    </source>
</evidence>
<evidence type="ECO:0000313" key="2">
    <source>
        <dbReference type="Proteomes" id="UP000037035"/>
    </source>
</evidence>
<dbReference type="EMBL" id="LAVV01007966">
    <property type="protein sequence ID" value="KNZ54181.1"/>
    <property type="molecule type" value="Genomic_DNA"/>
</dbReference>
<reference evidence="1 2" key="1">
    <citation type="submission" date="2015-08" db="EMBL/GenBank/DDBJ databases">
        <title>Next Generation Sequencing and Analysis of the Genome of Puccinia sorghi L Schw, the Causal Agent of Maize Common Rust.</title>
        <authorList>
            <person name="Rochi L."/>
            <person name="Burguener G."/>
            <person name="Darino M."/>
            <person name="Turjanski A."/>
            <person name="Kreff E."/>
            <person name="Dieguez M.J."/>
            <person name="Sacco F."/>
        </authorList>
    </citation>
    <scope>NUCLEOTIDE SEQUENCE [LARGE SCALE GENOMIC DNA]</scope>
    <source>
        <strain evidence="1 2">RO10H11247</strain>
    </source>
</reference>
<name>A0A0L6V084_9BASI</name>
<protein>
    <submittedName>
        <fullName evidence="1">Uncharacterized protein</fullName>
    </submittedName>
</protein>
<dbReference type="VEuPathDB" id="FungiDB:VP01_3017g6"/>